<organism evidence="1">
    <name type="scientific">Medicago truncatula</name>
    <name type="common">Barrel medic</name>
    <name type="synonym">Medicago tribuloides</name>
    <dbReference type="NCBI Taxonomy" id="3880"/>
    <lineage>
        <taxon>Eukaryota</taxon>
        <taxon>Viridiplantae</taxon>
        <taxon>Streptophyta</taxon>
        <taxon>Embryophyta</taxon>
        <taxon>Tracheophyta</taxon>
        <taxon>Spermatophyta</taxon>
        <taxon>Magnoliopsida</taxon>
        <taxon>eudicotyledons</taxon>
        <taxon>Gunneridae</taxon>
        <taxon>Pentapetalae</taxon>
        <taxon>rosids</taxon>
        <taxon>fabids</taxon>
        <taxon>Fabales</taxon>
        <taxon>Fabaceae</taxon>
        <taxon>Papilionoideae</taxon>
        <taxon>50 kb inversion clade</taxon>
        <taxon>NPAAA clade</taxon>
        <taxon>Hologalegina</taxon>
        <taxon>IRL clade</taxon>
        <taxon>Trifolieae</taxon>
        <taxon>Medicago</taxon>
    </lineage>
</organism>
<sequence>MLQNTLSDFVPYDILSLLLIKTCVGYDELCLSPVASPLGASPSLRLLPRILQAYRP</sequence>
<reference evidence="1" key="1">
    <citation type="journal article" date="2018" name="Nat. Plants">
        <title>Whole-genome landscape of Medicago truncatula symbiotic genes.</title>
        <authorList>
            <person name="Pecrix Y."/>
            <person name="Gamas P."/>
            <person name="Carrere S."/>
        </authorList>
    </citation>
    <scope>NUCLEOTIDE SEQUENCE</scope>
    <source>
        <tissue evidence="1">Leaves</tissue>
    </source>
</reference>
<protein>
    <submittedName>
        <fullName evidence="1">Uncharacterized protein</fullName>
    </submittedName>
</protein>
<proteinExistence type="predicted"/>
<dbReference type="EMBL" id="PSQE01000008">
    <property type="protein sequence ID" value="RHN41248.1"/>
    <property type="molecule type" value="Genomic_DNA"/>
</dbReference>
<name>A0A396GLF7_MEDTR</name>
<evidence type="ECO:0000313" key="1">
    <source>
        <dbReference type="EMBL" id="RHN41248.1"/>
    </source>
</evidence>
<dbReference type="AlphaFoldDB" id="A0A396GLF7"/>
<comment type="caution">
    <text evidence="1">The sequence shown here is derived from an EMBL/GenBank/DDBJ whole genome shotgun (WGS) entry which is preliminary data.</text>
</comment>
<dbReference type="Proteomes" id="UP000265566">
    <property type="component" value="Chromosome 8"/>
</dbReference>
<dbReference type="Gramene" id="rna47550">
    <property type="protein sequence ID" value="RHN41248.1"/>
    <property type="gene ID" value="gene47550"/>
</dbReference>
<gene>
    <name evidence="1" type="ORF">MtrunA17_Chr8g0364061</name>
</gene>
<accession>A0A396GLF7</accession>